<comment type="caution">
    <text evidence="1">The sequence shown here is derived from an EMBL/GenBank/DDBJ whole genome shotgun (WGS) entry which is preliminary data.</text>
</comment>
<dbReference type="RefSeq" id="WP_035386042.1">
    <property type="nucleotide sequence ID" value="NZ_JABEOU010000014.1"/>
</dbReference>
<evidence type="ECO:0000313" key="2">
    <source>
        <dbReference type="Proteomes" id="UP000550136"/>
    </source>
</evidence>
<evidence type="ECO:0000313" key="1">
    <source>
        <dbReference type="EMBL" id="NNG56496.1"/>
    </source>
</evidence>
<name>A0A7Y2PBA7_SPHPI</name>
<protein>
    <submittedName>
        <fullName evidence="1">Uncharacterized protein</fullName>
    </submittedName>
</protein>
<gene>
    <name evidence="1" type="ORF">HKX06_03750</name>
</gene>
<reference evidence="1 2" key="1">
    <citation type="submission" date="2020-05" db="EMBL/GenBank/DDBJ databases">
        <title>Draft Genome Sequences of Sphingomonas sp. Isolated from the International Space Station.</title>
        <authorList>
            <person name="Bijlani S."/>
            <person name="Singh N.K."/>
            <person name="Mason C.E."/>
            <person name="Wang C.C."/>
            <person name="Venkateswaran K."/>
        </authorList>
    </citation>
    <scope>NUCLEOTIDE SEQUENCE [LARGE SCALE GENOMIC DNA]</scope>
    <source>
        <strain evidence="1 2">FKI-L5-BR-P1</strain>
    </source>
</reference>
<accession>A0A7Y2PBA7</accession>
<organism evidence="1 2">
    <name type="scientific">Sphingomonas paucimobilis</name>
    <name type="common">Pseudomonas paucimobilis</name>
    <dbReference type="NCBI Taxonomy" id="13689"/>
    <lineage>
        <taxon>Bacteria</taxon>
        <taxon>Pseudomonadati</taxon>
        <taxon>Pseudomonadota</taxon>
        <taxon>Alphaproteobacteria</taxon>
        <taxon>Sphingomonadales</taxon>
        <taxon>Sphingomonadaceae</taxon>
        <taxon>Sphingomonas</taxon>
    </lineage>
</organism>
<sequence length="185" mass="20806">MIEILPFLNDFYADLLKRTERFLSMQGAGEEDYAITWQSPPGDHMMIVQYDDARFDDGDYRARITIPAPNGTTMIETGLRMALGIVRATFDRVDNLAILHEISSADKPRLEHWIDRTQVSQDGQTPGLAINGAARPPRLENIEDRGARSTLAISPSIPALEYVVFAIQYQARMRVGQRFAALSHD</sequence>
<proteinExistence type="predicted"/>
<dbReference type="Proteomes" id="UP000550136">
    <property type="component" value="Unassembled WGS sequence"/>
</dbReference>
<dbReference type="AlphaFoldDB" id="A0A7Y2PBA7"/>
<dbReference type="EMBL" id="JABEOU010000014">
    <property type="protein sequence ID" value="NNG56496.1"/>
    <property type="molecule type" value="Genomic_DNA"/>
</dbReference>